<feature type="compositionally biased region" description="Basic and acidic residues" evidence="2">
    <location>
        <begin position="78"/>
        <end position="92"/>
    </location>
</feature>
<dbReference type="CDD" id="cd14688">
    <property type="entry name" value="bZIP_YAP"/>
    <property type="match status" value="1"/>
</dbReference>
<dbReference type="InterPro" id="IPR046347">
    <property type="entry name" value="bZIP_sf"/>
</dbReference>
<feature type="region of interest" description="Disordered" evidence="2">
    <location>
        <begin position="497"/>
        <end position="543"/>
    </location>
</feature>
<sequence length="662" mass="72471">MRYPKGDLAILSAEVYNDRTYNASLTAQVQAVKKLVKAPTRSAEDGSKKRTKAQAVEKGGTDEEDEEQSKKKRPRGRPRVDIKDESQADKRRTQIRLAQRAYRNRKEEAIQTLEKEVQKLKSTNEEMSNAFMSLHDFAVNSGMAGQGPEFARMLRSTMEKFVNLARAATGEGEQENGQGGSADEGSEAPSQRGTSRPDASTPTTATDEIAKPQQLYGGVVMTQEPVSQAALTTFSSAASQPSTTSVLGYEIVTQPTLLNASFPYQTTPEFGFLDPFQTPGPYNPLPPPSSYSSQETTFGRRLQRYALEKAYILINMPSAPEATINRVFGFCLSFETKDSIKRRLSRQMARNAQETLSNWQFPFFHLGGAGTHYDTTRGSTAQKIGNQGTLDVLKPNNTNGFATGPFDAKINGVRDSTLDSDMRITSVTGFQGEYLDCDEVEIYLNERGLVIPSNADFVTVEIDPYQFNNSTTDRSPFAMPEMDSTFNFSMSVPMTTEAPQTSNLYSSSSSAQSSTPDGTTSPQQIGQTNSQDQNPWGSFSGTDSIGLNSLVDPTLSDHFPQTTSSYLDHSTTTANPPSLPPASSDATAELSSIFAFSGVQAPTMNAHFDPIRPPTSRQKVTVNVQRFIKGMVKYARCLGRTPGFREEHINSAFWSSAQVLGS</sequence>
<dbReference type="PANTHER" id="PTHR40618:SF1">
    <property type="entry name" value="B-ZIP TRANSCRIPTION FACTOR (EUROFUNG)"/>
    <property type="match status" value="1"/>
</dbReference>
<feature type="compositionally biased region" description="Polar residues" evidence="2">
    <location>
        <begin position="188"/>
        <end position="206"/>
    </location>
</feature>
<dbReference type="InterPro" id="IPR004827">
    <property type="entry name" value="bZIP"/>
</dbReference>
<evidence type="ECO:0000256" key="1">
    <source>
        <dbReference type="SAM" id="Coils"/>
    </source>
</evidence>
<feature type="compositionally biased region" description="Polar residues" evidence="2">
    <location>
        <begin position="515"/>
        <end position="543"/>
    </location>
</feature>
<name>A0AAN6X3S6_9PEZI</name>
<feature type="region of interest" description="Disordered" evidence="2">
    <location>
        <begin position="561"/>
        <end position="585"/>
    </location>
</feature>
<feature type="compositionally biased region" description="Low complexity" evidence="2">
    <location>
        <begin position="502"/>
        <end position="514"/>
    </location>
</feature>
<dbReference type="PANTHER" id="PTHR40618">
    <property type="entry name" value="B-ZIP TRANSCRIPTION FACTOR (EUROFUNG)-RELATED"/>
    <property type="match status" value="1"/>
</dbReference>
<feature type="coiled-coil region" evidence="1">
    <location>
        <begin position="103"/>
        <end position="130"/>
    </location>
</feature>
<protein>
    <recommendedName>
        <fullName evidence="3">BZIP domain-containing protein</fullName>
    </recommendedName>
</protein>
<comment type="caution">
    <text evidence="4">The sequence shown here is derived from an EMBL/GenBank/DDBJ whole genome shotgun (WGS) entry which is preliminary data.</text>
</comment>
<organism evidence="4 5">
    <name type="scientific">Podospora australis</name>
    <dbReference type="NCBI Taxonomy" id="1536484"/>
    <lineage>
        <taxon>Eukaryota</taxon>
        <taxon>Fungi</taxon>
        <taxon>Dikarya</taxon>
        <taxon>Ascomycota</taxon>
        <taxon>Pezizomycotina</taxon>
        <taxon>Sordariomycetes</taxon>
        <taxon>Sordariomycetidae</taxon>
        <taxon>Sordariales</taxon>
        <taxon>Podosporaceae</taxon>
        <taxon>Podospora</taxon>
    </lineage>
</organism>
<reference evidence="4" key="1">
    <citation type="journal article" date="2023" name="Mol. Phylogenet. Evol.">
        <title>Genome-scale phylogeny and comparative genomics of the fungal order Sordariales.</title>
        <authorList>
            <person name="Hensen N."/>
            <person name="Bonometti L."/>
            <person name="Westerberg I."/>
            <person name="Brannstrom I.O."/>
            <person name="Guillou S."/>
            <person name="Cros-Aarteil S."/>
            <person name="Calhoun S."/>
            <person name="Haridas S."/>
            <person name="Kuo A."/>
            <person name="Mondo S."/>
            <person name="Pangilinan J."/>
            <person name="Riley R."/>
            <person name="LaButti K."/>
            <person name="Andreopoulos B."/>
            <person name="Lipzen A."/>
            <person name="Chen C."/>
            <person name="Yan M."/>
            <person name="Daum C."/>
            <person name="Ng V."/>
            <person name="Clum A."/>
            <person name="Steindorff A."/>
            <person name="Ohm R.A."/>
            <person name="Martin F."/>
            <person name="Silar P."/>
            <person name="Natvig D.O."/>
            <person name="Lalanne C."/>
            <person name="Gautier V."/>
            <person name="Ament-Velasquez S.L."/>
            <person name="Kruys A."/>
            <person name="Hutchinson M.I."/>
            <person name="Powell A.J."/>
            <person name="Barry K."/>
            <person name="Miller A.N."/>
            <person name="Grigoriev I.V."/>
            <person name="Debuchy R."/>
            <person name="Gladieux P."/>
            <person name="Hiltunen Thoren M."/>
            <person name="Johannesson H."/>
        </authorList>
    </citation>
    <scope>NUCLEOTIDE SEQUENCE</scope>
    <source>
        <strain evidence="4">PSN309</strain>
    </source>
</reference>
<keyword evidence="5" id="KW-1185">Reference proteome</keyword>
<proteinExistence type="predicted"/>
<dbReference type="EMBL" id="MU864362">
    <property type="protein sequence ID" value="KAK4190872.1"/>
    <property type="molecule type" value="Genomic_DNA"/>
</dbReference>
<feature type="region of interest" description="Disordered" evidence="2">
    <location>
        <begin position="168"/>
        <end position="211"/>
    </location>
</feature>
<reference evidence="4" key="2">
    <citation type="submission" date="2023-05" db="EMBL/GenBank/DDBJ databases">
        <authorList>
            <consortium name="Lawrence Berkeley National Laboratory"/>
            <person name="Steindorff A."/>
            <person name="Hensen N."/>
            <person name="Bonometti L."/>
            <person name="Westerberg I."/>
            <person name="Brannstrom I.O."/>
            <person name="Guillou S."/>
            <person name="Cros-Aarteil S."/>
            <person name="Calhoun S."/>
            <person name="Haridas S."/>
            <person name="Kuo A."/>
            <person name="Mondo S."/>
            <person name="Pangilinan J."/>
            <person name="Riley R."/>
            <person name="Labutti K."/>
            <person name="Andreopoulos B."/>
            <person name="Lipzen A."/>
            <person name="Chen C."/>
            <person name="Yanf M."/>
            <person name="Daum C."/>
            <person name="Ng V."/>
            <person name="Clum A."/>
            <person name="Ohm R."/>
            <person name="Martin F."/>
            <person name="Silar P."/>
            <person name="Natvig D."/>
            <person name="Lalanne C."/>
            <person name="Gautier V."/>
            <person name="Ament-Velasquez S.L."/>
            <person name="Kruys A."/>
            <person name="Hutchinson M.I."/>
            <person name="Powell A.J."/>
            <person name="Barry K."/>
            <person name="Miller A.N."/>
            <person name="Grigoriev I.V."/>
            <person name="Debuchy R."/>
            <person name="Gladieux P."/>
            <person name="Thoren M.H."/>
            <person name="Johannesson H."/>
        </authorList>
    </citation>
    <scope>NUCLEOTIDE SEQUENCE</scope>
    <source>
        <strain evidence="4">PSN309</strain>
    </source>
</reference>
<evidence type="ECO:0000259" key="3">
    <source>
        <dbReference type="Pfam" id="PF00170"/>
    </source>
</evidence>
<feature type="compositionally biased region" description="Polar residues" evidence="2">
    <location>
        <begin position="561"/>
        <end position="576"/>
    </location>
</feature>
<feature type="region of interest" description="Disordered" evidence="2">
    <location>
        <begin position="35"/>
        <end position="94"/>
    </location>
</feature>
<gene>
    <name evidence="4" type="ORF">QBC35DRAFT_471248</name>
</gene>
<feature type="domain" description="BZIP" evidence="3">
    <location>
        <begin position="87"/>
        <end position="133"/>
    </location>
</feature>
<dbReference type="GO" id="GO:0003700">
    <property type="term" value="F:DNA-binding transcription factor activity"/>
    <property type="evidence" value="ECO:0007669"/>
    <property type="project" value="InterPro"/>
</dbReference>
<dbReference type="SUPFAM" id="SSF57959">
    <property type="entry name" value="Leucine zipper domain"/>
    <property type="match status" value="1"/>
</dbReference>
<accession>A0AAN6X3S6</accession>
<evidence type="ECO:0000313" key="5">
    <source>
        <dbReference type="Proteomes" id="UP001302126"/>
    </source>
</evidence>
<evidence type="ECO:0000256" key="2">
    <source>
        <dbReference type="SAM" id="MobiDB-lite"/>
    </source>
</evidence>
<dbReference type="Gene3D" id="1.20.5.170">
    <property type="match status" value="1"/>
</dbReference>
<dbReference type="Pfam" id="PF00170">
    <property type="entry name" value="bZIP_1"/>
    <property type="match status" value="1"/>
</dbReference>
<dbReference type="Proteomes" id="UP001302126">
    <property type="component" value="Unassembled WGS sequence"/>
</dbReference>
<dbReference type="AlphaFoldDB" id="A0AAN6X3S6"/>
<keyword evidence="1" id="KW-0175">Coiled coil</keyword>
<evidence type="ECO:0000313" key="4">
    <source>
        <dbReference type="EMBL" id="KAK4190872.1"/>
    </source>
</evidence>